<organism evidence="10 11">
    <name type="scientific">Aurantimonas aggregata</name>
    <dbReference type="NCBI Taxonomy" id="2047720"/>
    <lineage>
        <taxon>Bacteria</taxon>
        <taxon>Pseudomonadati</taxon>
        <taxon>Pseudomonadota</taxon>
        <taxon>Alphaproteobacteria</taxon>
        <taxon>Hyphomicrobiales</taxon>
        <taxon>Aurantimonadaceae</taxon>
        <taxon>Aurantimonas</taxon>
    </lineage>
</organism>
<feature type="transmembrane region" description="Helical" evidence="8">
    <location>
        <begin position="415"/>
        <end position="435"/>
    </location>
</feature>
<feature type="transmembrane region" description="Helical" evidence="8">
    <location>
        <begin position="384"/>
        <end position="403"/>
    </location>
</feature>
<dbReference type="PRINTS" id="PR01437">
    <property type="entry name" value="NUOXDRDTASE4"/>
</dbReference>
<dbReference type="InterPro" id="IPR050586">
    <property type="entry name" value="CPA3_Na-H_Antiporter_D"/>
</dbReference>
<feature type="domain" description="NADH:quinone oxidoreductase/Mrp antiporter transmembrane" evidence="9">
    <location>
        <begin position="121"/>
        <end position="372"/>
    </location>
</feature>
<dbReference type="InterPro" id="IPR001750">
    <property type="entry name" value="ND/Mrp_TM"/>
</dbReference>
<keyword evidence="6 8" id="KW-0472">Membrane</keyword>
<keyword evidence="11" id="KW-1185">Reference proteome</keyword>
<dbReference type="AlphaFoldDB" id="A0A6L9MP61"/>
<comment type="similarity">
    <text evidence="2">Belongs to the CPA3 antiporters (TC 2.A.63) subunit D family.</text>
</comment>
<evidence type="ECO:0000256" key="4">
    <source>
        <dbReference type="ARBA" id="ARBA00022692"/>
    </source>
</evidence>
<feature type="transmembrane region" description="Helical" evidence="8">
    <location>
        <begin position="60"/>
        <end position="90"/>
    </location>
</feature>
<reference evidence="10 11" key="1">
    <citation type="submission" date="2020-01" db="EMBL/GenBank/DDBJ databases">
        <title>Genomes of bacteria type strains.</title>
        <authorList>
            <person name="Chen J."/>
            <person name="Zhu S."/>
            <person name="Chen J."/>
        </authorList>
    </citation>
    <scope>NUCLEOTIDE SEQUENCE [LARGE SCALE GENOMIC DNA]</scope>
    <source>
        <strain evidence="10 11">KCTC 52919</strain>
    </source>
</reference>
<feature type="transmembrane region" description="Helical" evidence="8">
    <location>
        <begin position="348"/>
        <end position="372"/>
    </location>
</feature>
<feature type="transmembrane region" description="Helical" evidence="8">
    <location>
        <begin position="156"/>
        <end position="178"/>
    </location>
</feature>
<gene>
    <name evidence="10" type="ORF">GTW51_22840</name>
</gene>
<protein>
    <submittedName>
        <fullName evidence="10">NADH/ubiquinone/plastoquinone (Complex I)</fullName>
    </submittedName>
</protein>
<feature type="transmembrane region" description="Helical" evidence="8">
    <location>
        <begin position="198"/>
        <end position="221"/>
    </location>
</feature>
<evidence type="ECO:0000313" key="11">
    <source>
        <dbReference type="Proteomes" id="UP000476332"/>
    </source>
</evidence>
<evidence type="ECO:0000256" key="1">
    <source>
        <dbReference type="ARBA" id="ARBA00004651"/>
    </source>
</evidence>
<feature type="transmembrane region" description="Helical" evidence="8">
    <location>
        <begin position="233"/>
        <end position="252"/>
    </location>
</feature>
<evidence type="ECO:0000256" key="6">
    <source>
        <dbReference type="ARBA" id="ARBA00023136"/>
    </source>
</evidence>
<keyword evidence="10" id="KW-0830">Ubiquinone</keyword>
<feature type="transmembrane region" description="Helical" evidence="8">
    <location>
        <begin position="447"/>
        <end position="470"/>
    </location>
</feature>
<dbReference type="PANTHER" id="PTHR42703">
    <property type="entry name" value="NADH DEHYDROGENASE"/>
    <property type="match status" value="1"/>
</dbReference>
<proteinExistence type="inferred from homology"/>
<comment type="subcellular location">
    <subcellularLocation>
        <location evidence="1">Cell membrane</location>
        <topology evidence="1">Multi-pass membrane protein</topology>
    </subcellularLocation>
    <subcellularLocation>
        <location evidence="7">Membrane</location>
        <topology evidence="7">Multi-pass membrane protein</topology>
    </subcellularLocation>
</comment>
<keyword evidence="5 8" id="KW-1133">Transmembrane helix</keyword>
<evidence type="ECO:0000256" key="5">
    <source>
        <dbReference type="ARBA" id="ARBA00022989"/>
    </source>
</evidence>
<evidence type="ECO:0000259" key="9">
    <source>
        <dbReference type="Pfam" id="PF00361"/>
    </source>
</evidence>
<evidence type="ECO:0000256" key="2">
    <source>
        <dbReference type="ARBA" id="ARBA00005346"/>
    </source>
</evidence>
<dbReference type="RefSeq" id="WP_163046325.1">
    <property type="nucleotide sequence ID" value="NZ_JAAAMJ010000050.1"/>
</dbReference>
<dbReference type="GO" id="GO:0008137">
    <property type="term" value="F:NADH dehydrogenase (ubiquinone) activity"/>
    <property type="evidence" value="ECO:0007669"/>
    <property type="project" value="InterPro"/>
</dbReference>
<feature type="transmembrane region" description="Helical" evidence="8">
    <location>
        <begin position="258"/>
        <end position="278"/>
    </location>
</feature>
<dbReference type="Pfam" id="PF00361">
    <property type="entry name" value="Proton_antipo_M"/>
    <property type="match status" value="1"/>
</dbReference>
<dbReference type="PANTHER" id="PTHR42703:SF1">
    <property type="entry name" value="NA(+)_H(+) ANTIPORTER SUBUNIT D1"/>
    <property type="match status" value="1"/>
</dbReference>
<evidence type="ECO:0000256" key="8">
    <source>
        <dbReference type="SAM" id="Phobius"/>
    </source>
</evidence>
<dbReference type="Proteomes" id="UP000476332">
    <property type="component" value="Unassembled WGS sequence"/>
</dbReference>
<evidence type="ECO:0000256" key="7">
    <source>
        <dbReference type="RuleBase" id="RU000320"/>
    </source>
</evidence>
<evidence type="ECO:0000313" key="10">
    <source>
        <dbReference type="EMBL" id="NDV89482.1"/>
    </source>
</evidence>
<feature type="transmembrane region" description="Helical" evidence="8">
    <location>
        <begin position="319"/>
        <end position="341"/>
    </location>
</feature>
<feature type="transmembrane region" description="Helical" evidence="8">
    <location>
        <begin position="127"/>
        <end position="144"/>
    </location>
</feature>
<dbReference type="InterPro" id="IPR003918">
    <property type="entry name" value="NADH_UbQ_OxRdtase"/>
</dbReference>
<evidence type="ECO:0000256" key="3">
    <source>
        <dbReference type="ARBA" id="ARBA00022475"/>
    </source>
</evidence>
<accession>A0A6L9MP61</accession>
<dbReference type="GO" id="GO:0042773">
    <property type="term" value="P:ATP synthesis coupled electron transport"/>
    <property type="evidence" value="ECO:0007669"/>
    <property type="project" value="InterPro"/>
</dbReference>
<feature type="transmembrane region" description="Helical" evidence="8">
    <location>
        <begin position="285"/>
        <end position="307"/>
    </location>
</feature>
<feature type="transmembrane region" description="Helical" evidence="8">
    <location>
        <begin position="545"/>
        <end position="562"/>
    </location>
</feature>
<dbReference type="EMBL" id="JAAAMJ010000050">
    <property type="protein sequence ID" value="NDV89482.1"/>
    <property type="molecule type" value="Genomic_DNA"/>
</dbReference>
<dbReference type="GO" id="GO:0005886">
    <property type="term" value="C:plasma membrane"/>
    <property type="evidence" value="ECO:0007669"/>
    <property type="project" value="UniProtKB-SubCell"/>
</dbReference>
<name>A0A6L9MP61_9HYPH</name>
<keyword evidence="3" id="KW-1003">Cell membrane</keyword>
<sequence>MIEASRTLLPLLALAWPLALAALASLPPVRPHAIRLLLFAPLPALWLGLTEVQGSASFPALLLGVTLAASPAGALLFVMTAALWFGAAVYAQSYMTGTRKPAVFAGFWCLTLAGNLGVFLAADVATFYVAFATVSLAAYVLIVHEATDAALRAGRVYVAMVVLGEVCLLAAFVIGIAAANSLDIAEIRAALASAPLGALAAVLLVAGFGIKAGLMPLHFWLPLAHPAAPTPASAVLSGAIVKAGIIGMMLFLPAGTGFAGWLVALGFVGAFAGALLGLSQSDPKAILAYSTISQMSLVTALIGSAAANGAGYEQIAFYALHHGLAKGALFLSVGLVAACAGGWRAAKLAAVALVALSVAGAPLTGGSLAKLAAKSELAGMADTLLTLTAITTTLVLASFLIRLGDAKPGRGRPPLLLAIPTLALGLAALIVPWLLGPGWSGLEPGYAVRWSSLWSSAWPVAAGLAAALVWSRRPNTEPASTGRRTASRVQLWRDAVIHDVQSMATAAQVRGERPEKTAKRAWADLRAAIGVANGLERRLQRGENATFFLIVLCGTIALSQWLW</sequence>
<keyword evidence="4 7" id="KW-0812">Transmembrane</keyword>
<feature type="transmembrane region" description="Helical" evidence="8">
    <location>
        <begin position="102"/>
        <end position="121"/>
    </location>
</feature>
<comment type="caution">
    <text evidence="10">The sequence shown here is derived from an EMBL/GenBank/DDBJ whole genome shotgun (WGS) entry which is preliminary data.</text>
</comment>